<name>A0A0C3F447_PILCF</name>
<gene>
    <name evidence="1" type="ORF">PILCRDRAFT_694114</name>
</gene>
<protein>
    <submittedName>
        <fullName evidence="1">Uncharacterized protein</fullName>
    </submittedName>
</protein>
<reference evidence="1 2" key="1">
    <citation type="submission" date="2014-04" db="EMBL/GenBank/DDBJ databases">
        <authorList>
            <consortium name="DOE Joint Genome Institute"/>
            <person name="Kuo A."/>
            <person name="Tarkka M."/>
            <person name="Buscot F."/>
            <person name="Kohler A."/>
            <person name="Nagy L.G."/>
            <person name="Floudas D."/>
            <person name="Copeland A."/>
            <person name="Barry K.W."/>
            <person name="Cichocki N."/>
            <person name="Veneault-Fourrey C."/>
            <person name="LaButti K."/>
            <person name="Lindquist E.A."/>
            <person name="Lipzen A."/>
            <person name="Lundell T."/>
            <person name="Morin E."/>
            <person name="Murat C."/>
            <person name="Sun H."/>
            <person name="Tunlid A."/>
            <person name="Henrissat B."/>
            <person name="Grigoriev I.V."/>
            <person name="Hibbett D.S."/>
            <person name="Martin F."/>
            <person name="Nordberg H.P."/>
            <person name="Cantor M.N."/>
            <person name="Hua S.X."/>
        </authorList>
    </citation>
    <scope>NUCLEOTIDE SEQUENCE [LARGE SCALE GENOMIC DNA]</scope>
    <source>
        <strain evidence="1 2">F 1598</strain>
    </source>
</reference>
<dbReference type="EMBL" id="KN833055">
    <property type="protein sequence ID" value="KIM74809.1"/>
    <property type="molecule type" value="Genomic_DNA"/>
</dbReference>
<dbReference type="STRING" id="765440.A0A0C3F447"/>
<dbReference type="HOGENOM" id="CLU_1461860_0_0_1"/>
<sequence length="185" mass="21361">MLISSRPKRTADSTPDTRPYITLVEVQLPISPAAIMAAKVREKLARSDPNPQTIALATRITSPVVKTSMVFVTPSKLRIPKQPGIVRHPRNVHPRESAFVYGCSDTVYSVISHPDRLVYKFFLANRDMLDEHPRNDENSLRAVRVMKPFWSAGIEYYHWIEEPFLRQHQDWADDDVRQRIGRWEG</sequence>
<dbReference type="AlphaFoldDB" id="A0A0C3F447"/>
<dbReference type="InParanoid" id="A0A0C3F447"/>
<dbReference type="Proteomes" id="UP000054166">
    <property type="component" value="Unassembled WGS sequence"/>
</dbReference>
<proteinExistence type="predicted"/>
<organism evidence="1 2">
    <name type="scientific">Piloderma croceum (strain F 1598)</name>
    <dbReference type="NCBI Taxonomy" id="765440"/>
    <lineage>
        <taxon>Eukaryota</taxon>
        <taxon>Fungi</taxon>
        <taxon>Dikarya</taxon>
        <taxon>Basidiomycota</taxon>
        <taxon>Agaricomycotina</taxon>
        <taxon>Agaricomycetes</taxon>
        <taxon>Agaricomycetidae</taxon>
        <taxon>Atheliales</taxon>
        <taxon>Atheliaceae</taxon>
        <taxon>Piloderma</taxon>
    </lineage>
</organism>
<accession>A0A0C3F447</accession>
<reference evidence="2" key="2">
    <citation type="submission" date="2015-01" db="EMBL/GenBank/DDBJ databases">
        <title>Evolutionary Origins and Diversification of the Mycorrhizal Mutualists.</title>
        <authorList>
            <consortium name="DOE Joint Genome Institute"/>
            <consortium name="Mycorrhizal Genomics Consortium"/>
            <person name="Kohler A."/>
            <person name="Kuo A."/>
            <person name="Nagy L.G."/>
            <person name="Floudas D."/>
            <person name="Copeland A."/>
            <person name="Barry K.W."/>
            <person name="Cichocki N."/>
            <person name="Veneault-Fourrey C."/>
            <person name="LaButti K."/>
            <person name="Lindquist E.A."/>
            <person name="Lipzen A."/>
            <person name="Lundell T."/>
            <person name="Morin E."/>
            <person name="Murat C."/>
            <person name="Riley R."/>
            <person name="Ohm R."/>
            <person name="Sun H."/>
            <person name="Tunlid A."/>
            <person name="Henrissat B."/>
            <person name="Grigoriev I.V."/>
            <person name="Hibbett D.S."/>
            <person name="Martin F."/>
        </authorList>
    </citation>
    <scope>NUCLEOTIDE SEQUENCE [LARGE SCALE GENOMIC DNA]</scope>
    <source>
        <strain evidence="2">F 1598</strain>
    </source>
</reference>
<dbReference type="OrthoDB" id="3268192at2759"/>
<evidence type="ECO:0000313" key="2">
    <source>
        <dbReference type="Proteomes" id="UP000054166"/>
    </source>
</evidence>
<evidence type="ECO:0000313" key="1">
    <source>
        <dbReference type="EMBL" id="KIM74809.1"/>
    </source>
</evidence>
<keyword evidence="2" id="KW-1185">Reference proteome</keyword>